<accession>A0ABY8LTJ8</accession>
<evidence type="ECO:0000313" key="6">
    <source>
        <dbReference type="EMBL" id="WGI36554.1"/>
    </source>
</evidence>
<feature type="transmembrane region" description="Helical" evidence="5">
    <location>
        <begin position="284"/>
        <end position="308"/>
    </location>
</feature>
<sequence>MSEKQGKKIGLVLALMMLIGSVVGIGIFFKNGTISRETGGNGISWLIAWIIGGIISIAAALNFAEIGTMKKSKLSGLSSWIYRTSGTKIGYGTSVAYAIFYWGLLLVIIPIFSAEMLFYFLGTINVIDFQKIKLWVICLTGIGIGILFYVLNWISLKISGYVQTVVTILKFIPLLLGALAGIIFPYVNNNGGTNAFVDFKNTFSAKGIVLALPAVLFSYDAFLVSGSIGNKIKNANRNLPLAILIGMITIVILYSLIAISSILHNSSVIWDLLKNTMPANISNYIVPMVVFFILVSSLGVTNGISAAFSAEIENLIDLNVLFGSKWLKDKIQDKAKIVYWLFILLIWNLMWILPSAIIDSDALIDGVSNYPTAFFMMVYAYLILTYTIKRNKINETQKINKYLYYIAAFISVVGIAVVKIAYLYAISENLVKWEIANWGLFKTDANAIKIPLEFILYIINLLIIIIIPFINFYLEKWIFKRNILNEFTSQLEEKEEKTNKFKNESFYI</sequence>
<keyword evidence="7" id="KW-1185">Reference proteome</keyword>
<dbReference type="PIRSF" id="PIRSF006060">
    <property type="entry name" value="AA_transporter"/>
    <property type="match status" value="1"/>
</dbReference>
<feature type="transmembrane region" description="Helical" evidence="5">
    <location>
        <begin position="168"/>
        <end position="187"/>
    </location>
</feature>
<organism evidence="6 7">
    <name type="scientific">Mesomycoplasma lagogenitalium</name>
    <dbReference type="NCBI Taxonomy" id="171286"/>
    <lineage>
        <taxon>Bacteria</taxon>
        <taxon>Bacillati</taxon>
        <taxon>Mycoplasmatota</taxon>
        <taxon>Mycoplasmoidales</taxon>
        <taxon>Metamycoplasmataceae</taxon>
        <taxon>Mesomycoplasma</taxon>
    </lineage>
</organism>
<proteinExistence type="predicted"/>
<evidence type="ECO:0000256" key="2">
    <source>
        <dbReference type="ARBA" id="ARBA00022692"/>
    </source>
</evidence>
<dbReference type="PANTHER" id="PTHR11785:SF512">
    <property type="entry name" value="SOBREMESA, ISOFORM B"/>
    <property type="match status" value="1"/>
</dbReference>
<evidence type="ECO:0000313" key="7">
    <source>
        <dbReference type="Proteomes" id="UP001179842"/>
    </source>
</evidence>
<name>A0ABY8LTJ8_9BACT</name>
<comment type="subcellular location">
    <subcellularLocation>
        <location evidence="1">Membrane</location>
        <topology evidence="1">Multi-pass membrane protein</topology>
    </subcellularLocation>
</comment>
<feature type="transmembrane region" description="Helical" evidence="5">
    <location>
        <begin position="337"/>
        <end position="358"/>
    </location>
</feature>
<dbReference type="RefSeq" id="WP_280101855.1">
    <property type="nucleotide sequence ID" value="NZ_CP122979.1"/>
</dbReference>
<feature type="transmembrane region" description="Helical" evidence="5">
    <location>
        <begin position="12"/>
        <end position="30"/>
    </location>
</feature>
<keyword evidence="2 5" id="KW-0812">Transmembrane</keyword>
<keyword evidence="3 5" id="KW-1133">Transmembrane helix</keyword>
<feature type="transmembrane region" description="Helical" evidence="5">
    <location>
        <begin position="207"/>
        <end position="229"/>
    </location>
</feature>
<feature type="transmembrane region" description="Helical" evidence="5">
    <location>
        <begin position="241"/>
        <end position="264"/>
    </location>
</feature>
<evidence type="ECO:0000256" key="5">
    <source>
        <dbReference type="SAM" id="Phobius"/>
    </source>
</evidence>
<protein>
    <submittedName>
        <fullName evidence="6">APC family permease</fullName>
    </submittedName>
</protein>
<reference evidence="6" key="1">
    <citation type="submission" date="2023-04" db="EMBL/GenBank/DDBJ databases">
        <title>Completed genome of Mycoplasma lagogenitalium type strain 12MS.</title>
        <authorList>
            <person name="Spergser J."/>
        </authorList>
    </citation>
    <scope>NUCLEOTIDE SEQUENCE</scope>
    <source>
        <strain evidence="6">12MS</strain>
    </source>
</reference>
<gene>
    <name evidence="6" type="ORF">QEG99_03760</name>
</gene>
<feature type="transmembrane region" description="Helical" evidence="5">
    <location>
        <begin position="134"/>
        <end position="156"/>
    </location>
</feature>
<dbReference type="InterPro" id="IPR002293">
    <property type="entry name" value="AA/rel_permease1"/>
</dbReference>
<feature type="transmembrane region" description="Helical" evidence="5">
    <location>
        <begin position="402"/>
        <end position="425"/>
    </location>
</feature>
<dbReference type="InterPro" id="IPR050598">
    <property type="entry name" value="AminoAcid_Transporter"/>
</dbReference>
<dbReference type="Proteomes" id="UP001179842">
    <property type="component" value="Chromosome"/>
</dbReference>
<keyword evidence="4 5" id="KW-0472">Membrane</keyword>
<evidence type="ECO:0000256" key="4">
    <source>
        <dbReference type="ARBA" id="ARBA00023136"/>
    </source>
</evidence>
<feature type="transmembrane region" description="Helical" evidence="5">
    <location>
        <begin position="454"/>
        <end position="474"/>
    </location>
</feature>
<feature type="transmembrane region" description="Helical" evidence="5">
    <location>
        <begin position="98"/>
        <end position="122"/>
    </location>
</feature>
<dbReference type="Pfam" id="PF13520">
    <property type="entry name" value="AA_permease_2"/>
    <property type="match status" value="1"/>
</dbReference>
<dbReference type="EMBL" id="CP122979">
    <property type="protein sequence ID" value="WGI36554.1"/>
    <property type="molecule type" value="Genomic_DNA"/>
</dbReference>
<dbReference type="PANTHER" id="PTHR11785">
    <property type="entry name" value="AMINO ACID TRANSPORTER"/>
    <property type="match status" value="1"/>
</dbReference>
<feature type="transmembrane region" description="Helical" evidence="5">
    <location>
        <begin position="42"/>
        <end position="64"/>
    </location>
</feature>
<evidence type="ECO:0000256" key="1">
    <source>
        <dbReference type="ARBA" id="ARBA00004141"/>
    </source>
</evidence>
<dbReference type="Gene3D" id="1.20.1740.10">
    <property type="entry name" value="Amino acid/polyamine transporter I"/>
    <property type="match status" value="1"/>
</dbReference>
<evidence type="ECO:0000256" key="3">
    <source>
        <dbReference type="ARBA" id="ARBA00022989"/>
    </source>
</evidence>
<feature type="transmembrane region" description="Helical" evidence="5">
    <location>
        <begin position="370"/>
        <end position="388"/>
    </location>
</feature>